<dbReference type="Proteomes" id="UP000186308">
    <property type="component" value="Unassembled WGS sequence"/>
</dbReference>
<dbReference type="Pfam" id="PF13439">
    <property type="entry name" value="Glyco_transf_4"/>
    <property type="match status" value="1"/>
</dbReference>
<feature type="domain" description="Glycosyl transferase family 1" evidence="1">
    <location>
        <begin position="216"/>
        <end position="375"/>
    </location>
</feature>
<dbReference type="Pfam" id="PF00534">
    <property type="entry name" value="Glycos_transf_1"/>
    <property type="match status" value="1"/>
</dbReference>
<dbReference type="AlphaFoldDB" id="A0A8G2FLL4"/>
<evidence type="ECO:0000259" key="2">
    <source>
        <dbReference type="Pfam" id="PF13439"/>
    </source>
</evidence>
<dbReference type="PANTHER" id="PTHR45947">
    <property type="entry name" value="SULFOQUINOVOSYL TRANSFERASE SQD2"/>
    <property type="match status" value="1"/>
</dbReference>
<keyword evidence="4" id="KW-1185">Reference proteome</keyword>
<dbReference type="PANTHER" id="PTHR45947:SF3">
    <property type="entry name" value="SULFOQUINOVOSYL TRANSFERASE SQD2"/>
    <property type="match status" value="1"/>
</dbReference>
<evidence type="ECO:0000259" key="1">
    <source>
        <dbReference type="Pfam" id="PF00534"/>
    </source>
</evidence>
<comment type="caution">
    <text evidence="3">The sequence shown here is derived from an EMBL/GenBank/DDBJ whole genome shotgun (WGS) entry which is preliminary data.</text>
</comment>
<dbReference type="InterPro" id="IPR028098">
    <property type="entry name" value="Glyco_trans_4-like_N"/>
</dbReference>
<gene>
    <name evidence="3" type="ORF">SAMN05421828_12032</name>
</gene>
<name>A0A8G2FLL4_ACIRU</name>
<protein>
    <submittedName>
        <fullName evidence="3">Glycosyltransferase involved in cell wall bisynthesis</fullName>
    </submittedName>
</protein>
<dbReference type="RefSeq" id="WP_035229448.1">
    <property type="nucleotide sequence ID" value="NZ_FTNE01000020.1"/>
</dbReference>
<dbReference type="Gene3D" id="3.40.50.2000">
    <property type="entry name" value="Glycogen Phosphorylase B"/>
    <property type="match status" value="2"/>
</dbReference>
<dbReference type="SUPFAM" id="SSF53756">
    <property type="entry name" value="UDP-Glycosyltransferase/glycogen phosphorylase"/>
    <property type="match status" value="1"/>
</dbReference>
<dbReference type="InterPro" id="IPR050194">
    <property type="entry name" value="Glycosyltransferase_grp1"/>
</dbReference>
<feature type="domain" description="Glycosyltransferase subfamily 4-like N-terminal" evidence="2">
    <location>
        <begin position="65"/>
        <end position="202"/>
    </location>
</feature>
<reference evidence="3 4" key="1">
    <citation type="submission" date="2017-01" db="EMBL/GenBank/DDBJ databases">
        <authorList>
            <person name="Varghese N."/>
            <person name="Submissions S."/>
        </authorList>
    </citation>
    <scope>NUCLEOTIDE SEQUENCE [LARGE SCALE GENOMIC DNA]</scope>
    <source>
        <strain evidence="3 4">ATCC 35905</strain>
    </source>
</reference>
<dbReference type="EMBL" id="FTNE01000020">
    <property type="protein sequence ID" value="SIR22714.1"/>
    <property type="molecule type" value="Genomic_DNA"/>
</dbReference>
<dbReference type="GO" id="GO:0016758">
    <property type="term" value="F:hexosyltransferase activity"/>
    <property type="evidence" value="ECO:0007669"/>
    <property type="project" value="TreeGrafter"/>
</dbReference>
<evidence type="ECO:0000313" key="3">
    <source>
        <dbReference type="EMBL" id="SIR22714.1"/>
    </source>
</evidence>
<dbReference type="OrthoDB" id="5443996at2"/>
<organism evidence="3 4">
    <name type="scientific">Acidiphilium rubrum</name>
    <dbReference type="NCBI Taxonomy" id="526"/>
    <lineage>
        <taxon>Bacteria</taxon>
        <taxon>Pseudomonadati</taxon>
        <taxon>Pseudomonadota</taxon>
        <taxon>Alphaproteobacteria</taxon>
        <taxon>Acetobacterales</taxon>
        <taxon>Acidocellaceae</taxon>
        <taxon>Acidiphilium</taxon>
    </lineage>
</organism>
<accession>A0A8G2FLL4</accession>
<evidence type="ECO:0000313" key="4">
    <source>
        <dbReference type="Proteomes" id="UP000186308"/>
    </source>
</evidence>
<proteinExistence type="predicted"/>
<sequence length="409" mass="43890">MTLRLVTISTLFPNLAMPSHGVFVETRLRHLLADEAVESVVLAPVAWMPIRVARLGDWARHAAAPARETRFGIDVRHPRYVAIPRVGQALTPHTLYWTLRAALRRLIAEGYQPDAIDAHYLYPDGVAAAWLAREFSLPLVLTARGSDVTQWPDFARPRRLIGAAIRQADALITVSEALGRGVAALGADAANITTLRNGVDITLFTPLDRAAARAAIGLENPYILSVGHLIPRKGHDRVIEAFAAIADTVLAGHDLVIAGDGPERERLTQLAKSRGLAARVRLVGAMPQPRLLLYYSGADCLVLASSREGWANVLLEAMACGTPVVASPAAGNDEVVRARAAGLVAADFTPAALAAALQSLLADPPARAATRAYAEAHGWREISAGQRAIFERVISRRQPARAPELVRSG</sequence>
<dbReference type="InterPro" id="IPR001296">
    <property type="entry name" value="Glyco_trans_1"/>
</dbReference>
<keyword evidence="3" id="KW-0808">Transferase</keyword>